<sequence>MAKAAQPDESAAQPARRQATGSEATKARRERRKRMLQRLRASALQQPAEKTGRAEQPKRSTGPAASTAAQPSTELLYISTGTRPDIAFSINY</sequence>
<proteinExistence type="predicted"/>
<protein>
    <submittedName>
        <fullName evidence="2">Uncharacterized protein</fullName>
    </submittedName>
</protein>
<feature type="compositionally biased region" description="Basic residues" evidence="1">
    <location>
        <begin position="28"/>
        <end position="37"/>
    </location>
</feature>
<evidence type="ECO:0000313" key="2">
    <source>
        <dbReference type="EMBL" id="CAD1580736.1"/>
    </source>
</evidence>
<dbReference type="EMBL" id="CADCXW020000345">
    <property type="protein sequence ID" value="CAD1580736.1"/>
    <property type="molecule type" value="Genomic_DNA"/>
</dbReference>
<gene>
    <name evidence="2" type="ORF">BBRV_LOCUS117823</name>
</gene>
<feature type="region of interest" description="Disordered" evidence="1">
    <location>
        <begin position="1"/>
        <end position="76"/>
    </location>
</feature>
<accession>A0A6V7LYV7</accession>
<organism evidence="2">
    <name type="scientific">Bracon brevicornis</name>
    <dbReference type="NCBI Taxonomy" id="1563983"/>
    <lineage>
        <taxon>Eukaryota</taxon>
        <taxon>Metazoa</taxon>
        <taxon>Ecdysozoa</taxon>
        <taxon>Arthropoda</taxon>
        <taxon>Hexapoda</taxon>
        <taxon>Insecta</taxon>
        <taxon>Pterygota</taxon>
        <taxon>Neoptera</taxon>
        <taxon>Endopterygota</taxon>
        <taxon>Hymenoptera</taxon>
        <taxon>Apocrita</taxon>
        <taxon>Ichneumonoidea</taxon>
        <taxon>Braconidae</taxon>
        <taxon>Braconinae</taxon>
        <taxon>Bracon</taxon>
    </lineage>
</organism>
<reference evidence="2" key="1">
    <citation type="submission" date="2020-07" db="EMBL/GenBank/DDBJ databases">
        <authorList>
            <person name="Ferguson B K."/>
        </authorList>
    </citation>
    <scope>NUCLEOTIDE SEQUENCE</scope>
    <source>
        <strain evidence="2">L06</strain>
    </source>
</reference>
<dbReference type="AlphaFoldDB" id="A0A6V7LYV7"/>
<name>A0A6V7LYV7_9HYME</name>
<feature type="compositionally biased region" description="Polar residues" evidence="1">
    <location>
        <begin position="63"/>
        <end position="73"/>
    </location>
</feature>
<evidence type="ECO:0000256" key="1">
    <source>
        <dbReference type="SAM" id="MobiDB-lite"/>
    </source>
</evidence>